<feature type="transmembrane region" description="Helical" evidence="1">
    <location>
        <begin position="18"/>
        <end position="42"/>
    </location>
</feature>
<dbReference type="AlphaFoldDB" id="A0A543L090"/>
<dbReference type="RefSeq" id="WP_170214182.1">
    <property type="nucleotide sequence ID" value="NZ_BJNA01000004.1"/>
</dbReference>
<sequence length="46" mass="5101">MSTSTHRRRRSRVGHDDIFWATVTVTGLLAYIGYGFVFALTIGGGR</sequence>
<accession>A0A543L090</accession>
<dbReference type="EMBL" id="VFPS01000001">
    <property type="protein sequence ID" value="TQN00749.1"/>
    <property type="molecule type" value="Genomic_DNA"/>
</dbReference>
<name>A0A543L090_9MICO</name>
<organism evidence="2 3">
    <name type="scientific">Microbacterium lacticum</name>
    <dbReference type="NCBI Taxonomy" id="33885"/>
    <lineage>
        <taxon>Bacteria</taxon>
        <taxon>Bacillati</taxon>
        <taxon>Actinomycetota</taxon>
        <taxon>Actinomycetes</taxon>
        <taxon>Micrococcales</taxon>
        <taxon>Microbacteriaceae</taxon>
        <taxon>Microbacterium</taxon>
    </lineage>
</organism>
<keyword evidence="1" id="KW-1133">Transmembrane helix</keyword>
<gene>
    <name evidence="2" type="ORF">FHX68_0867</name>
</gene>
<reference evidence="2 3" key="1">
    <citation type="submission" date="2019-06" db="EMBL/GenBank/DDBJ databases">
        <title>Sequencing the genomes of 1000 actinobacteria strains.</title>
        <authorList>
            <person name="Klenk H.-P."/>
        </authorList>
    </citation>
    <scope>NUCLEOTIDE SEQUENCE [LARGE SCALE GENOMIC DNA]</scope>
    <source>
        <strain evidence="2 3">DSM 20427</strain>
    </source>
</reference>
<evidence type="ECO:0000313" key="2">
    <source>
        <dbReference type="EMBL" id="TQN00749.1"/>
    </source>
</evidence>
<keyword evidence="3" id="KW-1185">Reference proteome</keyword>
<comment type="caution">
    <text evidence="2">The sequence shown here is derived from an EMBL/GenBank/DDBJ whole genome shotgun (WGS) entry which is preliminary data.</text>
</comment>
<keyword evidence="1" id="KW-0812">Transmembrane</keyword>
<keyword evidence="1" id="KW-0472">Membrane</keyword>
<evidence type="ECO:0000313" key="3">
    <source>
        <dbReference type="Proteomes" id="UP000319804"/>
    </source>
</evidence>
<protein>
    <submittedName>
        <fullName evidence="2">Uncharacterized protein</fullName>
    </submittedName>
</protein>
<proteinExistence type="predicted"/>
<evidence type="ECO:0000256" key="1">
    <source>
        <dbReference type="SAM" id="Phobius"/>
    </source>
</evidence>
<dbReference type="Proteomes" id="UP000319804">
    <property type="component" value="Unassembled WGS sequence"/>
</dbReference>